<dbReference type="Pfam" id="PF01809">
    <property type="entry name" value="YidD"/>
    <property type="match status" value="1"/>
</dbReference>
<dbReference type="EMBL" id="LAZR01000504">
    <property type="protein sequence ID" value="KKN66320.1"/>
    <property type="molecule type" value="Genomic_DNA"/>
</dbReference>
<dbReference type="HAMAP" id="MF_00386">
    <property type="entry name" value="UPF0161_YidD"/>
    <property type="match status" value="1"/>
</dbReference>
<organism evidence="1">
    <name type="scientific">marine sediment metagenome</name>
    <dbReference type="NCBI Taxonomy" id="412755"/>
    <lineage>
        <taxon>unclassified sequences</taxon>
        <taxon>metagenomes</taxon>
        <taxon>ecological metagenomes</taxon>
    </lineage>
</organism>
<dbReference type="AlphaFoldDB" id="A0A0F9SBU0"/>
<proteinExistence type="inferred from homology"/>
<dbReference type="PANTHER" id="PTHR33383">
    <property type="entry name" value="MEMBRANE PROTEIN INSERTION EFFICIENCY FACTOR-RELATED"/>
    <property type="match status" value="1"/>
</dbReference>
<reference evidence="1" key="1">
    <citation type="journal article" date="2015" name="Nature">
        <title>Complex archaea that bridge the gap between prokaryotes and eukaryotes.</title>
        <authorList>
            <person name="Spang A."/>
            <person name="Saw J.H."/>
            <person name="Jorgensen S.L."/>
            <person name="Zaremba-Niedzwiedzka K."/>
            <person name="Martijn J."/>
            <person name="Lind A.E."/>
            <person name="van Eijk R."/>
            <person name="Schleper C."/>
            <person name="Guy L."/>
            <person name="Ettema T.J."/>
        </authorList>
    </citation>
    <scope>NUCLEOTIDE SEQUENCE</scope>
</reference>
<sequence length="105" mass="11902">MISISLNLSRGINIMRLLKPLVALPKFCLVLFIRGYQKWISPLLGPHCRFNPTCSSYAIQAINLHGFIKGSWLALKRILKCHPLHSGGDDPVPEKLTHINHQHEK</sequence>
<dbReference type="NCBIfam" id="TIGR00278">
    <property type="entry name" value="membrane protein insertion efficiency factor YidD"/>
    <property type="match status" value="1"/>
</dbReference>
<gene>
    <name evidence="1" type="ORF">LCGC14_0472840</name>
</gene>
<evidence type="ECO:0000313" key="1">
    <source>
        <dbReference type="EMBL" id="KKN66320.1"/>
    </source>
</evidence>
<dbReference type="InterPro" id="IPR002696">
    <property type="entry name" value="Membr_insert_effic_factor_YidD"/>
</dbReference>
<dbReference type="SMART" id="SM01234">
    <property type="entry name" value="Haemolytic"/>
    <property type="match status" value="1"/>
</dbReference>
<comment type="caution">
    <text evidence="1">The sequence shown here is derived from an EMBL/GenBank/DDBJ whole genome shotgun (WGS) entry which is preliminary data.</text>
</comment>
<accession>A0A0F9SBU0</accession>
<dbReference type="PANTHER" id="PTHR33383:SF1">
    <property type="entry name" value="MEMBRANE PROTEIN INSERTION EFFICIENCY FACTOR-RELATED"/>
    <property type="match status" value="1"/>
</dbReference>
<evidence type="ECO:0008006" key="2">
    <source>
        <dbReference type="Google" id="ProtNLM"/>
    </source>
</evidence>
<protein>
    <recommendedName>
        <fullName evidence="2">Membrane protein insertion efficiency factor</fullName>
    </recommendedName>
</protein>
<name>A0A0F9SBU0_9ZZZZ</name>